<dbReference type="GO" id="GO:0030544">
    <property type="term" value="F:Hsp70 protein binding"/>
    <property type="evidence" value="ECO:0007669"/>
    <property type="project" value="TreeGrafter"/>
</dbReference>
<dbReference type="FunCoup" id="A0A7M7KV00">
    <property type="interactions" value="2122"/>
</dbReference>
<dbReference type="GO" id="GO:0006457">
    <property type="term" value="P:protein folding"/>
    <property type="evidence" value="ECO:0007669"/>
    <property type="project" value="TreeGrafter"/>
</dbReference>
<name>A0A7M7KV00_VARDE</name>
<keyword evidence="1" id="KW-0677">Repeat</keyword>
<dbReference type="KEGG" id="vde:111255031"/>
<keyword evidence="8" id="KW-1185">Reference proteome</keyword>
<dbReference type="PANTHER" id="PTHR46035:SF1">
    <property type="entry name" value="TETRATRICOPEPTIDE REPEAT PROTEIN 4"/>
    <property type="match status" value="1"/>
</dbReference>
<keyword evidence="4" id="KW-0175">Coiled coil</keyword>
<dbReference type="GO" id="GO:0005829">
    <property type="term" value="C:cytosol"/>
    <property type="evidence" value="ECO:0007669"/>
    <property type="project" value="TreeGrafter"/>
</dbReference>
<dbReference type="GO" id="GO:0051879">
    <property type="term" value="F:Hsp90 protein binding"/>
    <property type="evidence" value="ECO:0007669"/>
    <property type="project" value="InterPro"/>
</dbReference>
<evidence type="ECO:0000256" key="1">
    <source>
        <dbReference type="ARBA" id="ARBA00022737"/>
    </source>
</evidence>
<sequence>MSGCSTSGSANPTMSDKERERLMRKLEKETDEFLASRKQAKYQDGWKEQSWEKEMADHPLFAQQLPDGATRGNLPPLLEALRQVKYDEAENSPEELARNYKDDGNHLFKEKSYRLRSDLRIVTTLVVMHAYGRKLRVKTTRPTNFRRAAVASYSEGIYQKTLNQELNAQLHLNRAAAQYHLDNFNAALDDCILALKFKPNYVKAMLRAAQCCWQLRKLHECIKFCVQLEEAEGAQSVPSAALKEARELVNRVEKEQKLQERNRRKREKELRERRQKNEELAVAIEKARVTLVPAAEEGELLPNLTPRFPALRDFAVSLESDVNEPGQKCLVWPVALVYPELKETDFVQKWSEGTTFSAIFDAMYQGRPAERPVIGDEENNTVIVYDPAKLQVWYKSSKNDKPVAVRDKSSLRQVLARKDCIVEDGVPSFWVTRKGSEAEKDLLNRQGI</sequence>
<feature type="region of interest" description="Disordered" evidence="5">
    <location>
        <begin position="1"/>
        <end position="24"/>
    </location>
</feature>
<dbReference type="OMA" id="HWAINRY"/>
<feature type="coiled-coil region" evidence="4">
    <location>
        <begin position="242"/>
        <end position="286"/>
    </location>
</feature>
<dbReference type="AlphaFoldDB" id="A0A7M7KV00"/>
<organism evidence="7 8">
    <name type="scientific">Varroa destructor</name>
    <name type="common">Honeybee mite</name>
    <dbReference type="NCBI Taxonomy" id="109461"/>
    <lineage>
        <taxon>Eukaryota</taxon>
        <taxon>Metazoa</taxon>
        <taxon>Ecdysozoa</taxon>
        <taxon>Arthropoda</taxon>
        <taxon>Chelicerata</taxon>
        <taxon>Arachnida</taxon>
        <taxon>Acari</taxon>
        <taxon>Parasitiformes</taxon>
        <taxon>Mesostigmata</taxon>
        <taxon>Gamasina</taxon>
        <taxon>Dermanyssoidea</taxon>
        <taxon>Varroidae</taxon>
        <taxon>Varroa</taxon>
    </lineage>
</organism>
<dbReference type="PANTHER" id="PTHR46035">
    <property type="entry name" value="TETRATRICOPEPTIDE REPEAT PROTEIN 4"/>
    <property type="match status" value="1"/>
</dbReference>
<comment type="similarity">
    <text evidence="3">Belongs to the TTC4 family.</text>
</comment>
<dbReference type="RefSeq" id="XP_022672402.1">
    <property type="nucleotide sequence ID" value="XM_022816667.1"/>
</dbReference>
<dbReference type="EnsemblMetazoa" id="XM_022816667">
    <property type="protein sequence ID" value="XP_022672402"/>
    <property type="gene ID" value="LOC111255031"/>
</dbReference>
<evidence type="ECO:0000313" key="8">
    <source>
        <dbReference type="Proteomes" id="UP000594260"/>
    </source>
</evidence>
<dbReference type="GO" id="GO:0005634">
    <property type="term" value="C:nucleus"/>
    <property type="evidence" value="ECO:0007669"/>
    <property type="project" value="TreeGrafter"/>
</dbReference>
<dbReference type="Pfam" id="PF18972">
    <property type="entry name" value="Wheel"/>
    <property type="match status" value="1"/>
</dbReference>
<evidence type="ECO:0000256" key="2">
    <source>
        <dbReference type="ARBA" id="ARBA00022803"/>
    </source>
</evidence>
<evidence type="ECO:0000256" key="5">
    <source>
        <dbReference type="SAM" id="MobiDB-lite"/>
    </source>
</evidence>
<feature type="domain" description="Cns1/TTC4 wheel" evidence="6">
    <location>
        <begin position="327"/>
        <end position="438"/>
    </location>
</feature>
<dbReference type="GeneID" id="111255031"/>
<evidence type="ECO:0000313" key="7">
    <source>
        <dbReference type="EnsemblMetazoa" id="XP_022672402"/>
    </source>
</evidence>
<dbReference type="InterPro" id="IPR044059">
    <property type="entry name" value="Csn1/TTC4_wheel"/>
</dbReference>
<evidence type="ECO:0000259" key="6">
    <source>
        <dbReference type="Pfam" id="PF18972"/>
    </source>
</evidence>
<proteinExistence type="inferred from homology"/>
<dbReference type="SUPFAM" id="SSF48452">
    <property type="entry name" value="TPR-like"/>
    <property type="match status" value="1"/>
</dbReference>
<feature type="compositionally biased region" description="Basic and acidic residues" evidence="5">
    <location>
        <begin position="15"/>
        <end position="24"/>
    </location>
</feature>
<feature type="compositionally biased region" description="Polar residues" evidence="5">
    <location>
        <begin position="1"/>
        <end position="14"/>
    </location>
</feature>
<evidence type="ECO:0000256" key="4">
    <source>
        <dbReference type="SAM" id="Coils"/>
    </source>
</evidence>
<keyword evidence="2" id="KW-0802">TPR repeat</keyword>
<dbReference type="SMART" id="SM00028">
    <property type="entry name" value="TPR"/>
    <property type="match status" value="2"/>
</dbReference>
<dbReference type="InParanoid" id="A0A7M7KV00"/>
<dbReference type="InterPro" id="IPR011990">
    <property type="entry name" value="TPR-like_helical_dom_sf"/>
</dbReference>
<dbReference type="CTD" id="35565"/>
<dbReference type="OrthoDB" id="10253113at2759"/>
<dbReference type="Proteomes" id="UP000594260">
    <property type="component" value="Unplaced"/>
</dbReference>
<reference evidence="7" key="1">
    <citation type="submission" date="2021-01" db="UniProtKB">
        <authorList>
            <consortium name="EnsemblMetazoa"/>
        </authorList>
    </citation>
    <scope>IDENTIFICATION</scope>
</reference>
<evidence type="ECO:0000256" key="3">
    <source>
        <dbReference type="ARBA" id="ARBA00023602"/>
    </source>
</evidence>
<protein>
    <recommendedName>
        <fullName evidence="6">Cns1/TTC4 wheel domain-containing protein</fullName>
    </recommendedName>
</protein>
<accession>A0A7M7KV00</accession>
<dbReference type="InterPro" id="IPR019734">
    <property type="entry name" value="TPR_rpt"/>
</dbReference>
<dbReference type="Gene3D" id="1.25.40.10">
    <property type="entry name" value="Tetratricopeptide repeat domain"/>
    <property type="match status" value="1"/>
</dbReference>